<sequence length="207" mass="22349">MTSTKIANWRDALVERIRVEALPPEKFSHQARLYALARAIADGGTDAVDDDVLFGAAWVHDLGVFLGHRPSDPEQLKRWDSTTYTVAHAGPILLECGFPADKVAAAIECIRTHEGHGSPTTPEGAVLRDADLLEQLGAVAVMRTVAKIAQDTRFVVFADAADSLRKALEKVPGLIRLAAGREMAEPRIASLRAFLDALDAESGGMLR</sequence>
<proteinExistence type="predicted"/>
<dbReference type="PANTHER" id="PTHR33594">
    <property type="entry name" value="SUPERFAMILY HYDROLASE, PUTATIVE (AFU_ORTHOLOGUE AFUA_1G03035)-RELATED"/>
    <property type="match status" value="1"/>
</dbReference>
<gene>
    <name evidence="1" type="ordered locus">Terro_0432</name>
</gene>
<evidence type="ECO:0000313" key="1">
    <source>
        <dbReference type="EMBL" id="AFL86778.1"/>
    </source>
</evidence>
<evidence type="ECO:0000313" key="2">
    <source>
        <dbReference type="Proteomes" id="UP000006056"/>
    </source>
</evidence>
<dbReference type="RefSeq" id="WP_014784347.1">
    <property type="nucleotide sequence ID" value="NC_018014.1"/>
</dbReference>
<evidence type="ECO:0008006" key="3">
    <source>
        <dbReference type="Google" id="ProtNLM"/>
    </source>
</evidence>
<dbReference type="AlphaFoldDB" id="I3ZC10"/>
<dbReference type="STRING" id="926566.Terro_0432"/>
<dbReference type="SUPFAM" id="SSF109604">
    <property type="entry name" value="HD-domain/PDEase-like"/>
    <property type="match status" value="1"/>
</dbReference>
<accession>I3ZC10</accession>
<dbReference type="KEGG" id="trs:Terro_0432"/>
<protein>
    <recommendedName>
        <fullName evidence="3">HD domain-containing protein</fullName>
    </recommendedName>
</protein>
<organism evidence="1 2">
    <name type="scientific">Terriglobus roseus (strain DSM 18391 / NRRL B-41598 / KBS 63)</name>
    <dbReference type="NCBI Taxonomy" id="926566"/>
    <lineage>
        <taxon>Bacteria</taxon>
        <taxon>Pseudomonadati</taxon>
        <taxon>Acidobacteriota</taxon>
        <taxon>Terriglobia</taxon>
        <taxon>Terriglobales</taxon>
        <taxon>Acidobacteriaceae</taxon>
        <taxon>Terriglobus</taxon>
    </lineage>
</organism>
<dbReference type="Proteomes" id="UP000006056">
    <property type="component" value="Chromosome"/>
</dbReference>
<dbReference type="PANTHER" id="PTHR33594:SF1">
    <property type="entry name" value="HD_PDEASE DOMAIN-CONTAINING PROTEIN"/>
    <property type="match status" value="1"/>
</dbReference>
<keyword evidence="2" id="KW-1185">Reference proteome</keyword>
<name>I3ZC10_TERRK</name>
<reference evidence="1 2" key="1">
    <citation type="submission" date="2012-06" db="EMBL/GenBank/DDBJ databases">
        <title>Complete genome of Terriglobus roseus DSM 18391.</title>
        <authorList>
            <consortium name="US DOE Joint Genome Institute (JGI-PGF)"/>
            <person name="Lucas S."/>
            <person name="Copeland A."/>
            <person name="Lapidus A."/>
            <person name="Glavina del Rio T."/>
            <person name="Dalin E."/>
            <person name="Tice H."/>
            <person name="Bruce D."/>
            <person name="Goodwin L."/>
            <person name="Pitluck S."/>
            <person name="Peters L."/>
            <person name="Mikhailova N."/>
            <person name="Munk A.C.C."/>
            <person name="Kyrpides N."/>
            <person name="Mavromatis K."/>
            <person name="Ivanova N."/>
            <person name="Brettin T."/>
            <person name="Detter J.C."/>
            <person name="Han C."/>
            <person name="Larimer F."/>
            <person name="Land M."/>
            <person name="Hauser L."/>
            <person name="Markowitz V."/>
            <person name="Cheng J.-F."/>
            <person name="Hugenholtz P."/>
            <person name="Woyke T."/>
            <person name="Wu D."/>
            <person name="Brambilla E."/>
            <person name="Klenk H.-P."/>
            <person name="Eisen J.A."/>
        </authorList>
    </citation>
    <scope>NUCLEOTIDE SEQUENCE [LARGE SCALE GENOMIC DNA]</scope>
    <source>
        <strain evidence="2">DSM 18391 / NRRL B-41598 / KBS 63</strain>
    </source>
</reference>
<dbReference type="OrthoDB" id="116313at2"/>
<dbReference type="HOGENOM" id="CLU_036524_3_1_0"/>
<dbReference type="Gene3D" id="1.10.3210.50">
    <property type="match status" value="1"/>
</dbReference>
<dbReference type="eggNOG" id="COG1418">
    <property type="taxonomic scope" value="Bacteria"/>
</dbReference>
<dbReference type="EMBL" id="CP003379">
    <property type="protein sequence ID" value="AFL86778.1"/>
    <property type="molecule type" value="Genomic_DNA"/>
</dbReference>